<comment type="caution">
    <text evidence="3">The sequence shown here is derived from an EMBL/GenBank/DDBJ whole genome shotgun (WGS) entry which is preliminary data.</text>
</comment>
<feature type="region of interest" description="Disordered" evidence="1">
    <location>
        <begin position="1"/>
        <end position="132"/>
    </location>
</feature>
<reference evidence="3" key="1">
    <citation type="submission" date="2023-01" db="EMBL/GenBank/DDBJ databases">
        <title>Genome assembly of the deep-sea coral Lophelia pertusa.</title>
        <authorList>
            <person name="Herrera S."/>
            <person name="Cordes E."/>
        </authorList>
    </citation>
    <scope>NUCLEOTIDE SEQUENCE</scope>
    <source>
        <strain evidence="3">USNM1676648</strain>
        <tissue evidence="3">Polyp</tissue>
    </source>
</reference>
<dbReference type="EMBL" id="MU825873">
    <property type="protein sequence ID" value="KAJ7387818.1"/>
    <property type="molecule type" value="Genomic_DNA"/>
</dbReference>
<dbReference type="InterPro" id="IPR048385">
    <property type="entry name" value="Med15_central"/>
</dbReference>
<organism evidence="3 4">
    <name type="scientific">Desmophyllum pertusum</name>
    <dbReference type="NCBI Taxonomy" id="174260"/>
    <lineage>
        <taxon>Eukaryota</taxon>
        <taxon>Metazoa</taxon>
        <taxon>Cnidaria</taxon>
        <taxon>Anthozoa</taxon>
        <taxon>Hexacorallia</taxon>
        <taxon>Scleractinia</taxon>
        <taxon>Caryophylliina</taxon>
        <taxon>Caryophylliidae</taxon>
        <taxon>Desmophyllum</taxon>
    </lineage>
</organism>
<feature type="compositionally biased region" description="Polar residues" evidence="1">
    <location>
        <begin position="18"/>
        <end position="32"/>
    </location>
</feature>
<dbReference type="AlphaFoldDB" id="A0A9W9ZVP1"/>
<gene>
    <name evidence="3" type="primary">MED15_2</name>
    <name evidence="3" type="ORF">OS493_001164</name>
</gene>
<feature type="compositionally biased region" description="Pro residues" evidence="1">
    <location>
        <begin position="77"/>
        <end position="92"/>
    </location>
</feature>
<proteinExistence type="predicted"/>
<evidence type="ECO:0000313" key="4">
    <source>
        <dbReference type="Proteomes" id="UP001163046"/>
    </source>
</evidence>
<evidence type="ECO:0000313" key="3">
    <source>
        <dbReference type="EMBL" id="KAJ7387818.1"/>
    </source>
</evidence>
<protein>
    <submittedName>
        <fullName evidence="3">Mediator complex subunit Med15</fullName>
    </submittedName>
</protein>
<feature type="domain" description="ARC105/Med15 mediator subunit central" evidence="2">
    <location>
        <begin position="138"/>
        <end position="206"/>
    </location>
</feature>
<sequence length="211" mass="22249">MTQSQAHIPPVQVASPMAVQQPTVHQVQQAKHTVQVRMPHVPSPAAGPPMSSNSMRAPTPSSGQHSSLTSQATVAPSPAPFVPSPAMHPSPSPSAASPAACTSVPTPSTMSVQSPASVPNPASVGAPAASPAALNPADEQAYLDKLNELKPYVEPLTRMINKMNRDMRDKEHSSRDLFKLKHLYDILTNPAKRLPLQALENSGNVLKSSSI</sequence>
<name>A0A9W9ZVP1_9CNID</name>
<feature type="compositionally biased region" description="Low complexity" evidence="1">
    <location>
        <begin position="93"/>
        <end position="132"/>
    </location>
</feature>
<evidence type="ECO:0000259" key="2">
    <source>
        <dbReference type="Pfam" id="PF21538"/>
    </source>
</evidence>
<dbReference type="Proteomes" id="UP001163046">
    <property type="component" value="Unassembled WGS sequence"/>
</dbReference>
<keyword evidence="4" id="KW-1185">Reference proteome</keyword>
<accession>A0A9W9ZVP1</accession>
<feature type="compositionally biased region" description="Polar residues" evidence="1">
    <location>
        <begin position="50"/>
        <end position="71"/>
    </location>
</feature>
<evidence type="ECO:0000256" key="1">
    <source>
        <dbReference type="SAM" id="MobiDB-lite"/>
    </source>
</evidence>
<dbReference type="Pfam" id="PF21538">
    <property type="entry name" value="Med15_M"/>
    <property type="match status" value="1"/>
</dbReference>
<dbReference type="OrthoDB" id="10055322at2759"/>